<evidence type="ECO:0000313" key="2">
    <source>
        <dbReference type="Proteomes" id="UP001172386"/>
    </source>
</evidence>
<organism evidence="1 2">
    <name type="scientific">Neophaeococcomyces mojaviensis</name>
    <dbReference type="NCBI Taxonomy" id="3383035"/>
    <lineage>
        <taxon>Eukaryota</taxon>
        <taxon>Fungi</taxon>
        <taxon>Dikarya</taxon>
        <taxon>Ascomycota</taxon>
        <taxon>Pezizomycotina</taxon>
        <taxon>Eurotiomycetes</taxon>
        <taxon>Chaetothyriomycetidae</taxon>
        <taxon>Chaetothyriales</taxon>
        <taxon>Chaetothyriales incertae sedis</taxon>
        <taxon>Neophaeococcomyces</taxon>
    </lineage>
</organism>
<dbReference type="EMBL" id="JAPDRQ010000253">
    <property type="protein sequence ID" value="KAJ9651501.1"/>
    <property type="molecule type" value="Genomic_DNA"/>
</dbReference>
<dbReference type="Proteomes" id="UP001172386">
    <property type="component" value="Unassembled WGS sequence"/>
</dbReference>
<protein>
    <submittedName>
        <fullName evidence="1">Uncharacterized protein</fullName>
    </submittedName>
</protein>
<proteinExistence type="predicted"/>
<keyword evidence="2" id="KW-1185">Reference proteome</keyword>
<gene>
    <name evidence="1" type="ORF">H2198_009229</name>
</gene>
<sequence>MRVLKTRGSDKDGWVPQLCDHQGQPYAILSHRWLSRPHHEVLFTDIEVIDNGEDQNTTIDTEVDVDVVKNAQYTGKSPGSKPGFKKLQGAARQALEDGYYYIWVDTCCIDKNSSAELSEAINSMWTWYSTSSVCYAYLADVPSGTHDMSPEWQDSTFAKSRWWERGWTLQELLAPKKVLFFSSEWNLIGEKAFLDAVVSKITGIDSNAINGCRLSESFSIAQRMSWASSRKTTRVEDLAYCLLGLFSVNMPLLYGEGEKAFVRLQQEIMKDSDDETLFAWRDPLLQPETYNGLLASRPSAFAASSQVLRYQDAEHREPYSMSNKGLAVKLPLTQEADGLFTARLHCPNPETGDSCLCIYLKKISTTNEHYARVKGHEWAKVNASDRGSPAESKAIFVRQSFDQRPAYKPLGESFGSIRLLQVLAHESTSTVKCKLVDGNMYTSRYKAISYDWGKTNKTDEVLLNEERICVKRNLFQFLQKAQQDYTDELLWVDAICIQHQSSLERDQQAEHVSRIFKHATVTLVLLGEDMKTPRFLLELTDTGTIFGNGIKTEAELHDVVQYYARRGRNHWPRHQSQSQLLSLMLSAMIPYRKEWLERARKSAKVKIDDDTVTVINNFFIEFASQRIWTQGSPVHEFHLSETIVFVFNTVRIRLEELLRAYAWVEAPVELYCNHMSRDLLYGSQFFRRFQTRMESNKQP</sequence>
<accession>A0ACC2ZV24</accession>
<comment type="caution">
    <text evidence="1">The sequence shown here is derived from an EMBL/GenBank/DDBJ whole genome shotgun (WGS) entry which is preliminary data.</text>
</comment>
<name>A0ACC2ZV24_9EURO</name>
<evidence type="ECO:0000313" key="1">
    <source>
        <dbReference type="EMBL" id="KAJ9651501.1"/>
    </source>
</evidence>
<reference evidence="1" key="1">
    <citation type="submission" date="2022-10" db="EMBL/GenBank/DDBJ databases">
        <title>Culturing micro-colonial fungi from biological soil crusts in the Mojave desert and describing Neophaeococcomyces mojavensis, and introducing the new genera and species Taxawa tesnikishii.</title>
        <authorList>
            <person name="Kurbessoian T."/>
            <person name="Stajich J.E."/>
        </authorList>
    </citation>
    <scope>NUCLEOTIDE SEQUENCE</scope>
    <source>
        <strain evidence="1">JES_112</strain>
    </source>
</reference>